<dbReference type="Pfam" id="PF24016">
    <property type="entry name" value="DUF7330"/>
    <property type="match status" value="1"/>
</dbReference>
<evidence type="ECO:0000259" key="2">
    <source>
        <dbReference type="Pfam" id="PF24016"/>
    </source>
</evidence>
<dbReference type="AlphaFoldDB" id="A0A8H7XMY6"/>
<organism evidence="3">
    <name type="scientific">Psilocybe cubensis</name>
    <name type="common">Psychedelic mushroom</name>
    <name type="synonym">Stropharia cubensis</name>
    <dbReference type="NCBI Taxonomy" id="181762"/>
    <lineage>
        <taxon>Eukaryota</taxon>
        <taxon>Fungi</taxon>
        <taxon>Dikarya</taxon>
        <taxon>Basidiomycota</taxon>
        <taxon>Agaricomycotina</taxon>
        <taxon>Agaricomycetes</taxon>
        <taxon>Agaricomycetidae</taxon>
        <taxon>Agaricales</taxon>
        <taxon>Agaricineae</taxon>
        <taxon>Strophariaceae</taxon>
        <taxon>Psilocybe</taxon>
    </lineage>
</organism>
<dbReference type="InterPro" id="IPR055754">
    <property type="entry name" value="DUF7330"/>
</dbReference>
<feature type="compositionally biased region" description="Polar residues" evidence="1">
    <location>
        <begin position="40"/>
        <end position="50"/>
    </location>
</feature>
<evidence type="ECO:0000256" key="1">
    <source>
        <dbReference type="SAM" id="MobiDB-lite"/>
    </source>
</evidence>
<proteinExistence type="predicted"/>
<feature type="region of interest" description="Disordered" evidence="1">
    <location>
        <begin position="1"/>
        <end position="52"/>
    </location>
</feature>
<reference evidence="3" key="1">
    <citation type="submission" date="2021-02" db="EMBL/GenBank/DDBJ databases">
        <title>Psilocybe cubensis genome.</title>
        <authorList>
            <person name="Mckernan K.J."/>
            <person name="Crawford S."/>
            <person name="Trippe A."/>
            <person name="Kane L.T."/>
            <person name="Mclaughlin S."/>
        </authorList>
    </citation>
    <scope>NUCLEOTIDE SEQUENCE [LARGE SCALE GENOMIC DNA]</scope>
    <source>
        <strain evidence="3">MGC-MH-2018</strain>
    </source>
</reference>
<dbReference type="EMBL" id="JAFIQS010000014">
    <property type="protein sequence ID" value="KAG5163572.1"/>
    <property type="molecule type" value="Genomic_DNA"/>
</dbReference>
<feature type="domain" description="DUF7330" evidence="2">
    <location>
        <begin position="59"/>
        <end position="253"/>
    </location>
</feature>
<accession>A0A8H7XMY6</accession>
<protein>
    <recommendedName>
        <fullName evidence="2">DUF7330 domain-containing protein</fullName>
    </recommendedName>
</protein>
<comment type="caution">
    <text evidence="3">The sequence shown here is derived from an EMBL/GenBank/DDBJ whole genome shotgun (WGS) entry which is preliminary data.</text>
</comment>
<name>A0A8H7XMY6_PSICU</name>
<sequence>MMIVEVPEGGDSKSKAGEATSEPEPELKNEAPPPYMDPQEGTSTIQSSSRALPDIKPSNFVCLSRQNDSIKGSWIIDPTMIIPSAFLPSLTDGETEETRGNISLMSRNGSIQAEIFVLPGTSNDDSRRLTNRKQTIIRSSSANGTITLKIHEVASRGSRLPLQIKAFSANGSLNIYIPRSFQGPVSVSLRNGSLRYSESVRGLVTQFSELNGAQRSFIGDFDANAIRDAGDWAGDAIWLESRNGSIKVFFDDELDETPRQKSSFLGKLFGF</sequence>
<evidence type="ECO:0000313" key="3">
    <source>
        <dbReference type="EMBL" id="KAG5163572.1"/>
    </source>
</evidence>
<gene>
    <name evidence="3" type="ORF">JR316_011352</name>
</gene>